<feature type="domain" description="Toprim" evidence="15">
    <location>
        <begin position="261"/>
        <end position="342"/>
    </location>
</feature>
<dbReference type="InterPro" id="IPR037068">
    <property type="entry name" value="DNA_primase_core_N_sf"/>
</dbReference>
<dbReference type="Gene3D" id="3.90.580.10">
    <property type="entry name" value="Zinc finger, CHC2-type domain"/>
    <property type="match status" value="1"/>
</dbReference>
<keyword evidence="7 12" id="KW-0863">Zinc-finger</keyword>
<dbReference type="InterPro" id="IPR019475">
    <property type="entry name" value="DNA_primase_DnaB-bd"/>
</dbReference>
<evidence type="ECO:0000256" key="1">
    <source>
        <dbReference type="ARBA" id="ARBA00022478"/>
    </source>
</evidence>
<evidence type="ECO:0000256" key="6">
    <source>
        <dbReference type="ARBA" id="ARBA00022723"/>
    </source>
</evidence>
<dbReference type="EMBL" id="CP034726">
    <property type="protein sequence ID" value="QBP17988.1"/>
    <property type="molecule type" value="Genomic_DNA"/>
</dbReference>
<dbReference type="Pfam" id="PF13155">
    <property type="entry name" value="Toprim_2"/>
    <property type="match status" value="1"/>
</dbReference>
<dbReference type="Gene3D" id="3.90.980.10">
    <property type="entry name" value="DNA primase, catalytic core, N-terminal domain"/>
    <property type="match status" value="1"/>
</dbReference>
<gene>
    <name evidence="12 16" type="primary">dnaG</name>
    <name evidence="16" type="ORF">ELX58_02230</name>
</gene>
<organism evidence="16 17">
    <name type="scientific">Acetilactobacillus jinshanensis</name>
    <dbReference type="NCBI Taxonomy" id="1720083"/>
    <lineage>
        <taxon>Bacteria</taxon>
        <taxon>Bacillati</taxon>
        <taxon>Bacillota</taxon>
        <taxon>Bacilli</taxon>
        <taxon>Lactobacillales</taxon>
        <taxon>Lactobacillaceae</taxon>
        <taxon>Acetilactobacillus</taxon>
    </lineage>
</organism>
<evidence type="ECO:0000256" key="10">
    <source>
        <dbReference type="ARBA" id="ARBA00023125"/>
    </source>
</evidence>
<keyword evidence="9" id="KW-0460">Magnesium</keyword>
<dbReference type="InterPro" id="IPR006171">
    <property type="entry name" value="TOPRIM_dom"/>
</dbReference>
<dbReference type="InterPro" id="IPR030846">
    <property type="entry name" value="DnaG_bac"/>
</dbReference>
<dbReference type="FunFam" id="3.90.580.10:FF:000001">
    <property type="entry name" value="DNA primase"/>
    <property type="match status" value="1"/>
</dbReference>
<dbReference type="HAMAP" id="MF_00974">
    <property type="entry name" value="DNA_primase_DnaG"/>
    <property type="match status" value="1"/>
</dbReference>
<dbReference type="Pfam" id="PF10410">
    <property type="entry name" value="DnaB_bind"/>
    <property type="match status" value="1"/>
</dbReference>
<evidence type="ECO:0000259" key="15">
    <source>
        <dbReference type="PROSITE" id="PS50880"/>
    </source>
</evidence>
<keyword evidence="17" id="KW-1185">Reference proteome</keyword>
<dbReference type="Pfam" id="PF01807">
    <property type="entry name" value="Zn_ribbon_DnaG"/>
    <property type="match status" value="1"/>
</dbReference>
<evidence type="ECO:0000256" key="4">
    <source>
        <dbReference type="ARBA" id="ARBA00022695"/>
    </source>
</evidence>
<evidence type="ECO:0000256" key="9">
    <source>
        <dbReference type="ARBA" id="ARBA00022842"/>
    </source>
</evidence>
<keyword evidence="1 12" id="KW-0240">DNA-directed RNA polymerase</keyword>
<dbReference type="Proteomes" id="UP000294321">
    <property type="component" value="Chromosome"/>
</dbReference>
<dbReference type="PANTHER" id="PTHR30313:SF2">
    <property type="entry name" value="DNA PRIMASE"/>
    <property type="match status" value="1"/>
</dbReference>
<dbReference type="InterPro" id="IPR050219">
    <property type="entry name" value="DnaG_primase"/>
</dbReference>
<keyword evidence="2 12" id="KW-0639">Primosome</keyword>
<dbReference type="InterPro" id="IPR002694">
    <property type="entry name" value="Znf_CHC2"/>
</dbReference>
<dbReference type="InterPro" id="IPR036977">
    <property type="entry name" value="DNA_primase_Znf_CHC2"/>
</dbReference>
<evidence type="ECO:0000313" key="17">
    <source>
        <dbReference type="Proteomes" id="UP000294321"/>
    </source>
</evidence>
<dbReference type="AlphaFoldDB" id="A0A4P6ZK17"/>
<dbReference type="Gene3D" id="1.10.860.10">
    <property type="entry name" value="DNAb Helicase, Chain A"/>
    <property type="match status" value="1"/>
</dbReference>
<keyword evidence="5 12" id="KW-0235">DNA replication</keyword>
<dbReference type="GO" id="GO:1990077">
    <property type="term" value="C:primosome complex"/>
    <property type="evidence" value="ECO:0007669"/>
    <property type="project" value="UniProtKB-KW"/>
</dbReference>
<proteinExistence type="inferred from homology"/>
<name>A0A4P6ZK17_9LACO</name>
<evidence type="ECO:0000256" key="12">
    <source>
        <dbReference type="HAMAP-Rule" id="MF_00974"/>
    </source>
</evidence>
<sequence length="612" mass="70142">MAMIPNDVIDKVRSQAKIEDIVGKYVHLSRSGKNLFAHCPFHEDQTPSFCVSPQRQIFHCFSCGRGGNVFDFLMEMKNMSFPQSVTAVAKDEGINLSGRYLQRRPKRPVNKFKLTLIKMYDKVAQLYHHILIDTEAGQPALDYLHRRGLTDDTINAYNLGFAPQQPLLKTLFAGQQLSPTIIQKSGLFIQRQNGEMRDRFFNRVMYPIRNQNGQTIAFSGRVLNKKASPAKYLNSPETPIFHKRDVIFNLDKAKATVKKVHTVILFEGYMDVMSAYQSGVKNGIASMGTSLTGNQIKDIEAISRKVLVCYDGDEPGQKAINRAVNILMPTRLQVGVIQMPNGIDPDEYRQKYGEKQFYHYVHSAQETPTTFRLRFLKRGRNLNNQHDQLAYLKDALRVIAQVRSSVNRDVYLNGLAHTFHVKVQDLQGQIANLVRYYQKLNQYQHVHHQSSVGRAPQTQVTELPKPAAREELAEQILLKRMLFDHNIWLEVTSRSGFKFFDLKYQMLYEVAEGYLRLHKNQYDPHGFEQFADRANLTPLAKQINSLDLSKQINNSGIQDCVKIIMMAPLKKKLKKVKQDLQDAASRGDTTREQQDTQKVIEIIRKLRGLKNG</sequence>
<accession>A0A4P6ZK17</accession>
<dbReference type="RefSeq" id="WP_133441545.1">
    <property type="nucleotide sequence ID" value="NZ_CP034726.1"/>
</dbReference>
<dbReference type="SUPFAM" id="SSF57783">
    <property type="entry name" value="Zinc beta-ribbon"/>
    <property type="match status" value="1"/>
</dbReference>
<dbReference type="InterPro" id="IPR013264">
    <property type="entry name" value="DNAG_N"/>
</dbReference>
<dbReference type="GO" id="GO:0008270">
    <property type="term" value="F:zinc ion binding"/>
    <property type="evidence" value="ECO:0007669"/>
    <property type="project" value="UniProtKB-UniRule"/>
</dbReference>
<keyword evidence="4 12" id="KW-0548">Nucleotidyltransferase</keyword>
<dbReference type="InterPro" id="IPR034151">
    <property type="entry name" value="TOPRIM_DnaG_bac"/>
</dbReference>
<keyword evidence="6 12" id="KW-0479">Metal-binding</keyword>
<comment type="cofactor">
    <cofactor evidence="12 13 14">
        <name>Zn(2+)</name>
        <dbReference type="ChEBI" id="CHEBI:29105"/>
    </cofactor>
    <text evidence="12 13 14">Binds 1 zinc ion per monomer.</text>
</comment>
<keyword evidence="11 12" id="KW-0804">Transcription</keyword>
<protein>
    <recommendedName>
        <fullName evidence="12 13">DNA primase</fullName>
        <ecNumber evidence="12">2.7.7.101</ecNumber>
    </recommendedName>
</protein>
<evidence type="ECO:0000256" key="11">
    <source>
        <dbReference type="ARBA" id="ARBA00023163"/>
    </source>
</evidence>
<dbReference type="SMART" id="SM00400">
    <property type="entry name" value="ZnF_CHCC"/>
    <property type="match status" value="1"/>
</dbReference>
<dbReference type="NCBIfam" id="TIGR01391">
    <property type="entry name" value="dnaG"/>
    <property type="match status" value="1"/>
</dbReference>
<dbReference type="PROSITE" id="PS50880">
    <property type="entry name" value="TOPRIM"/>
    <property type="match status" value="1"/>
</dbReference>
<dbReference type="Gene3D" id="3.40.1360.10">
    <property type="match status" value="1"/>
</dbReference>
<dbReference type="Pfam" id="PF08275">
    <property type="entry name" value="DNAG_N"/>
    <property type="match status" value="1"/>
</dbReference>
<keyword evidence="8 12" id="KW-0862">Zinc</keyword>
<dbReference type="KEGG" id="lji:ELX58_02230"/>
<dbReference type="CDD" id="cd03364">
    <property type="entry name" value="TOPRIM_DnaG_primases"/>
    <property type="match status" value="1"/>
</dbReference>
<comment type="catalytic activity">
    <reaction evidence="12">
        <text>ssDNA + n NTP = ssDNA/pppN(pN)n-1 hybrid + (n-1) diphosphate.</text>
        <dbReference type="EC" id="2.7.7.101"/>
    </reaction>
</comment>
<comment type="domain">
    <text evidence="12">Contains an N-terminal zinc-binding domain, a central core domain that contains the primase activity, and a C-terminal DnaB-binding domain.</text>
</comment>
<dbReference type="InterPro" id="IPR016136">
    <property type="entry name" value="DNA_helicase_N/primase_C"/>
</dbReference>
<feature type="zinc finger region" description="CHC2-type" evidence="12 14">
    <location>
        <begin position="39"/>
        <end position="63"/>
    </location>
</feature>
<dbReference type="GO" id="GO:0003677">
    <property type="term" value="F:DNA binding"/>
    <property type="evidence" value="ECO:0007669"/>
    <property type="project" value="UniProtKB-KW"/>
</dbReference>
<dbReference type="SMART" id="SM00493">
    <property type="entry name" value="TOPRIM"/>
    <property type="match status" value="1"/>
</dbReference>
<dbReference type="OrthoDB" id="9803773at2"/>
<comment type="similarity">
    <text evidence="12 13">Belongs to the DnaG primase family.</text>
</comment>
<dbReference type="PANTHER" id="PTHR30313">
    <property type="entry name" value="DNA PRIMASE"/>
    <property type="match status" value="1"/>
</dbReference>
<dbReference type="InterPro" id="IPR006295">
    <property type="entry name" value="DNA_primase_DnaG"/>
</dbReference>
<reference evidence="17" key="1">
    <citation type="submission" date="2018-12" db="EMBL/GenBank/DDBJ databases">
        <title>A new species of lactobacillus.</title>
        <authorList>
            <person name="Jian Y."/>
            <person name="Xin L."/>
            <person name="Hong Z.J."/>
            <person name="Ming L.Z."/>
            <person name="Hong X.Z."/>
        </authorList>
    </citation>
    <scope>NUCLEOTIDE SEQUENCE [LARGE SCALE GENOMIC DNA]</scope>
    <source>
        <strain evidence="17">HSLZ-75</strain>
    </source>
</reference>
<evidence type="ECO:0000256" key="3">
    <source>
        <dbReference type="ARBA" id="ARBA00022679"/>
    </source>
</evidence>
<evidence type="ECO:0000256" key="2">
    <source>
        <dbReference type="ARBA" id="ARBA00022515"/>
    </source>
</evidence>
<dbReference type="PIRSF" id="PIRSF002811">
    <property type="entry name" value="DnaG"/>
    <property type="match status" value="1"/>
</dbReference>
<dbReference type="GO" id="GO:0005737">
    <property type="term" value="C:cytoplasm"/>
    <property type="evidence" value="ECO:0007669"/>
    <property type="project" value="TreeGrafter"/>
</dbReference>
<dbReference type="EC" id="2.7.7.101" evidence="12"/>
<evidence type="ECO:0000313" key="16">
    <source>
        <dbReference type="EMBL" id="QBP17988.1"/>
    </source>
</evidence>
<dbReference type="GO" id="GO:0000428">
    <property type="term" value="C:DNA-directed RNA polymerase complex"/>
    <property type="evidence" value="ECO:0007669"/>
    <property type="project" value="UniProtKB-KW"/>
</dbReference>
<dbReference type="GO" id="GO:0006269">
    <property type="term" value="P:DNA replication, synthesis of primer"/>
    <property type="evidence" value="ECO:0007669"/>
    <property type="project" value="UniProtKB-UniRule"/>
</dbReference>
<comment type="subunit">
    <text evidence="12">Monomer. Interacts with DnaB.</text>
</comment>
<evidence type="ECO:0000256" key="13">
    <source>
        <dbReference type="PIRNR" id="PIRNR002811"/>
    </source>
</evidence>
<keyword evidence="3 12" id="KW-0808">Transferase</keyword>
<evidence type="ECO:0000256" key="8">
    <source>
        <dbReference type="ARBA" id="ARBA00022833"/>
    </source>
</evidence>
<evidence type="ECO:0000256" key="7">
    <source>
        <dbReference type="ARBA" id="ARBA00022771"/>
    </source>
</evidence>
<evidence type="ECO:0000256" key="14">
    <source>
        <dbReference type="PIRSR" id="PIRSR002811-1"/>
    </source>
</evidence>
<dbReference type="SUPFAM" id="SSF56731">
    <property type="entry name" value="DNA primase core"/>
    <property type="match status" value="1"/>
</dbReference>
<comment type="function">
    <text evidence="12 13">RNA polymerase that catalyzes the synthesis of short RNA molecules used as primers for DNA polymerase during DNA replication.</text>
</comment>
<evidence type="ECO:0000256" key="5">
    <source>
        <dbReference type="ARBA" id="ARBA00022705"/>
    </source>
</evidence>
<dbReference type="GO" id="GO:0003899">
    <property type="term" value="F:DNA-directed RNA polymerase activity"/>
    <property type="evidence" value="ECO:0007669"/>
    <property type="project" value="UniProtKB-UniRule"/>
</dbReference>
<keyword evidence="10 12" id="KW-0238">DNA-binding</keyword>